<dbReference type="FunFam" id="3.30.160.60:FF:003017">
    <property type="entry name" value="Si:cabz01054396.2"/>
    <property type="match status" value="1"/>
</dbReference>
<dbReference type="Pfam" id="PF00096">
    <property type="entry name" value="zf-C2H2"/>
    <property type="match status" value="10"/>
</dbReference>
<feature type="domain" description="C2H2-type" evidence="11">
    <location>
        <begin position="413"/>
        <end position="440"/>
    </location>
</feature>
<dbReference type="GO" id="GO:0005634">
    <property type="term" value="C:nucleus"/>
    <property type="evidence" value="ECO:0007669"/>
    <property type="project" value="UniProtKB-SubCell"/>
</dbReference>
<evidence type="ECO:0000256" key="7">
    <source>
        <dbReference type="ARBA" id="ARBA00023163"/>
    </source>
</evidence>
<protein>
    <recommendedName>
        <fullName evidence="11">C2H2-type domain-containing protein</fullName>
    </recommendedName>
</protein>
<keyword evidence="8" id="KW-0539">Nucleus</keyword>
<feature type="compositionally biased region" description="Low complexity" evidence="10">
    <location>
        <begin position="700"/>
        <end position="718"/>
    </location>
</feature>
<dbReference type="PANTHER" id="PTHR47772:SF13">
    <property type="entry name" value="GASTRULA ZINC FINGER PROTEIN XLCGF49.1-LIKE-RELATED"/>
    <property type="match status" value="1"/>
</dbReference>
<evidence type="ECO:0000256" key="1">
    <source>
        <dbReference type="ARBA" id="ARBA00004123"/>
    </source>
</evidence>
<evidence type="ECO:0000256" key="6">
    <source>
        <dbReference type="ARBA" id="ARBA00023015"/>
    </source>
</evidence>
<feature type="domain" description="C2H2-type" evidence="11">
    <location>
        <begin position="626"/>
        <end position="653"/>
    </location>
</feature>
<feature type="domain" description="C2H2-type" evidence="11">
    <location>
        <begin position="260"/>
        <end position="287"/>
    </location>
</feature>
<dbReference type="PROSITE" id="PS50157">
    <property type="entry name" value="ZINC_FINGER_C2H2_2"/>
    <property type="match status" value="16"/>
</dbReference>
<keyword evidence="2" id="KW-0479">Metal-binding</keyword>
<evidence type="ECO:0000313" key="13">
    <source>
        <dbReference type="Proteomes" id="UP001497497"/>
    </source>
</evidence>
<dbReference type="Pfam" id="PF13912">
    <property type="entry name" value="zf-C2H2_6"/>
    <property type="match status" value="4"/>
</dbReference>
<feature type="domain" description="C2H2-type" evidence="11">
    <location>
        <begin position="654"/>
        <end position="681"/>
    </location>
</feature>
<evidence type="ECO:0000313" key="12">
    <source>
        <dbReference type="EMBL" id="CAL1542589.1"/>
    </source>
</evidence>
<feature type="domain" description="C2H2-type" evidence="11">
    <location>
        <begin position="357"/>
        <end position="384"/>
    </location>
</feature>
<dbReference type="SMART" id="SM00355">
    <property type="entry name" value="ZnF_C2H2"/>
    <property type="match status" value="16"/>
</dbReference>
<keyword evidence="6" id="KW-0805">Transcription regulation</keyword>
<feature type="domain" description="C2H2-type" evidence="11">
    <location>
        <begin position="479"/>
        <end position="506"/>
    </location>
</feature>
<evidence type="ECO:0000259" key="11">
    <source>
        <dbReference type="PROSITE" id="PS50157"/>
    </source>
</evidence>
<dbReference type="PROSITE" id="PS00028">
    <property type="entry name" value="ZINC_FINGER_C2H2_1"/>
    <property type="match status" value="15"/>
</dbReference>
<feature type="domain" description="C2H2-type" evidence="11">
    <location>
        <begin position="385"/>
        <end position="412"/>
    </location>
</feature>
<evidence type="ECO:0000256" key="10">
    <source>
        <dbReference type="SAM" id="MobiDB-lite"/>
    </source>
</evidence>
<evidence type="ECO:0000256" key="2">
    <source>
        <dbReference type="ARBA" id="ARBA00022723"/>
    </source>
</evidence>
<dbReference type="FunFam" id="3.30.160.60:FF:000882">
    <property type="entry name" value="Predicted gene, 21060"/>
    <property type="match status" value="1"/>
</dbReference>
<reference evidence="12 13" key="1">
    <citation type="submission" date="2024-04" db="EMBL/GenBank/DDBJ databases">
        <authorList>
            <consortium name="Genoscope - CEA"/>
            <person name="William W."/>
        </authorList>
    </citation>
    <scope>NUCLEOTIDE SEQUENCE [LARGE SCALE GENOMIC DNA]</scope>
</reference>
<gene>
    <name evidence="12" type="ORF">GSLYS_00016123001</name>
</gene>
<dbReference type="PANTHER" id="PTHR47772">
    <property type="entry name" value="ZINC FINGER PROTEIN 200"/>
    <property type="match status" value="1"/>
</dbReference>
<feature type="domain" description="C2H2-type" evidence="11">
    <location>
        <begin position="534"/>
        <end position="561"/>
    </location>
</feature>
<organism evidence="12 13">
    <name type="scientific">Lymnaea stagnalis</name>
    <name type="common">Great pond snail</name>
    <name type="synonym">Helix stagnalis</name>
    <dbReference type="NCBI Taxonomy" id="6523"/>
    <lineage>
        <taxon>Eukaryota</taxon>
        <taxon>Metazoa</taxon>
        <taxon>Spiralia</taxon>
        <taxon>Lophotrochozoa</taxon>
        <taxon>Mollusca</taxon>
        <taxon>Gastropoda</taxon>
        <taxon>Heterobranchia</taxon>
        <taxon>Euthyneura</taxon>
        <taxon>Panpulmonata</taxon>
        <taxon>Hygrophila</taxon>
        <taxon>Lymnaeoidea</taxon>
        <taxon>Lymnaeidae</taxon>
        <taxon>Lymnaea</taxon>
    </lineage>
</organism>
<evidence type="ECO:0000256" key="5">
    <source>
        <dbReference type="ARBA" id="ARBA00022833"/>
    </source>
</evidence>
<feature type="domain" description="C2H2-type" evidence="11">
    <location>
        <begin position="451"/>
        <end position="478"/>
    </location>
</feature>
<dbReference type="FunFam" id="3.30.160.60:FF:000180">
    <property type="entry name" value="Zinc finger protein 689"/>
    <property type="match status" value="1"/>
</dbReference>
<feature type="region of interest" description="Disordered" evidence="10">
    <location>
        <begin position="677"/>
        <end position="731"/>
    </location>
</feature>
<keyword evidence="3" id="KW-0677">Repeat</keyword>
<dbReference type="FunFam" id="3.30.160.60:FF:000446">
    <property type="entry name" value="Zinc finger protein"/>
    <property type="match status" value="2"/>
</dbReference>
<feature type="compositionally biased region" description="Basic and acidic residues" evidence="10">
    <location>
        <begin position="719"/>
        <end position="731"/>
    </location>
</feature>
<comment type="caution">
    <text evidence="12">The sequence shown here is derived from an EMBL/GenBank/DDBJ whole genome shotgun (WGS) entry which is preliminary data.</text>
</comment>
<proteinExistence type="predicted"/>
<evidence type="ECO:0000256" key="4">
    <source>
        <dbReference type="ARBA" id="ARBA00022771"/>
    </source>
</evidence>
<dbReference type="Proteomes" id="UP001497497">
    <property type="component" value="Unassembled WGS sequence"/>
</dbReference>
<keyword evidence="4 9" id="KW-0863">Zinc-finger</keyword>
<feature type="domain" description="C2H2-type" evidence="11">
    <location>
        <begin position="174"/>
        <end position="201"/>
    </location>
</feature>
<feature type="region of interest" description="Disordered" evidence="10">
    <location>
        <begin position="78"/>
        <end position="112"/>
    </location>
</feature>
<dbReference type="InterPro" id="IPR036236">
    <property type="entry name" value="Znf_C2H2_sf"/>
</dbReference>
<feature type="domain" description="C2H2-type" evidence="11">
    <location>
        <begin position="598"/>
        <end position="625"/>
    </location>
</feature>
<feature type="compositionally biased region" description="Basic and acidic residues" evidence="10">
    <location>
        <begin position="677"/>
        <end position="691"/>
    </location>
</feature>
<evidence type="ECO:0000256" key="9">
    <source>
        <dbReference type="PROSITE-ProRule" id="PRU00042"/>
    </source>
</evidence>
<dbReference type="EMBL" id="CAXITT010000494">
    <property type="protein sequence ID" value="CAL1542589.1"/>
    <property type="molecule type" value="Genomic_DNA"/>
</dbReference>
<comment type="subcellular location">
    <subcellularLocation>
        <location evidence="1">Nucleus</location>
    </subcellularLocation>
</comment>
<dbReference type="FunFam" id="3.30.160.60:FF:000690">
    <property type="entry name" value="Zinc finger protein 354C"/>
    <property type="match status" value="1"/>
</dbReference>
<dbReference type="SUPFAM" id="SSF57667">
    <property type="entry name" value="beta-beta-alpha zinc fingers"/>
    <property type="match status" value="8"/>
</dbReference>
<feature type="domain" description="C2H2-type" evidence="11">
    <location>
        <begin position="202"/>
        <end position="229"/>
    </location>
</feature>
<dbReference type="InterPro" id="IPR050636">
    <property type="entry name" value="C2H2-ZF_domain-containing"/>
</dbReference>
<dbReference type="Gene3D" id="3.30.160.60">
    <property type="entry name" value="Classic Zinc Finger"/>
    <property type="match status" value="11"/>
</dbReference>
<feature type="domain" description="C2H2-type" evidence="11">
    <location>
        <begin position="570"/>
        <end position="594"/>
    </location>
</feature>
<dbReference type="InterPro" id="IPR013087">
    <property type="entry name" value="Znf_C2H2_type"/>
</dbReference>
<evidence type="ECO:0000256" key="8">
    <source>
        <dbReference type="ARBA" id="ARBA00023242"/>
    </source>
</evidence>
<feature type="domain" description="C2H2-type" evidence="11">
    <location>
        <begin position="329"/>
        <end position="356"/>
    </location>
</feature>
<dbReference type="GO" id="GO:0008270">
    <property type="term" value="F:zinc ion binding"/>
    <property type="evidence" value="ECO:0007669"/>
    <property type="project" value="UniProtKB-KW"/>
</dbReference>
<keyword evidence="5" id="KW-0862">Zinc</keyword>
<feature type="domain" description="C2H2-type" evidence="11">
    <location>
        <begin position="230"/>
        <end position="258"/>
    </location>
</feature>
<feature type="domain" description="C2H2-type" evidence="11">
    <location>
        <begin position="506"/>
        <end position="533"/>
    </location>
</feature>
<name>A0AAV2I738_LYMST</name>
<keyword evidence="7" id="KW-0804">Transcription</keyword>
<sequence>MDKDLVSKSVFTEVGVDDFIVRLEKAAAIFLELLQESQYFHTPLSSISLVCKVIKFIHADNNLKEFWLKQEYFGINPTQDDKQSKTGSELSTNTASEKSATENYTNNNNLPQNIGAFVRTTRSSKSRNINASISENSSHSFDSNYKNDGPKTPNVYNQCVAQVEENTSNQVIDFQCTYCNKRFIDRRNLKSHLWLHEREKSFKCDQCNKMFLRPHQLTRHKRVHTGEKPYPCAICGKHFTDVSNLNRHKRREHPNDASYLRCEECGKESESKSDLQLHLKEHRKEVTAFNEENDSSLINERMGQERTAKNMQNFGRKSPTKKQRDKEAYLCQICGKALNKRAALLAHMKRHISKKDFRCEFCNKVYTELQELKVHRQEHTGERPFKCNQCGKGFKSRGTLRSHLAVHSGEQPYSCDVCGKCFSQTSGLNLHKLKHTAEEERTHGSLDTSQYNCDICGRCYKTKFRLQLHIKSHDSSRDVSCDFCDKKFQSAQDLGIHRRSHTKDKYSCRVCGASFKSRSVYYFHTRTHKIERPHMCTSCGKCFVSATDLNTHKRRHKANHDDKYQSDHSFICKLCGRIYKMKNSLIIHMKIHQGIFDHPCDFCEKKFKSHAELRHHRRTHTLEKPYMCETCNRSFSRHSTLVNHRRTHSGERPYLCMSCGAAFKLSCTLKKHAKIHAREAVSGKGRPEPGRTRGPRKTTAKTVTLETLTTLEQQPQHQLADEKPQDHHHQEQRLISLHPTYQHTAIVLPQVLPKPPPIVLELREPTHFIQELKPMVANIVHQEDNPNYIQDGTVGHILDTRNTGQQTLLPQSIRVLAPEEMEDREPRGHMTDLRNSISNPVQINSGNNTFTAYYYY</sequence>
<accession>A0AAV2I738</accession>
<feature type="compositionally biased region" description="Polar residues" evidence="10">
    <location>
        <begin position="85"/>
        <end position="112"/>
    </location>
</feature>
<evidence type="ECO:0000256" key="3">
    <source>
        <dbReference type="ARBA" id="ARBA00022737"/>
    </source>
</evidence>
<keyword evidence="13" id="KW-1185">Reference proteome</keyword>
<dbReference type="FunFam" id="3.30.160.60:FF:000139">
    <property type="entry name" value="zinc finger protein 1 homolog"/>
    <property type="match status" value="1"/>
</dbReference>
<dbReference type="AlphaFoldDB" id="A0AAV2I738"/>